<evidence type="ECO:0000259" key="12">
    <source>
        <dbReference type="PROSITE" id="PS51109"/>
    </source>
</evidence>
<feature type="domain" description="G5" evidence="12">
    <location>
        <begin position="353"/>
        <end position="433"/>
    </location>
</feature>
<dbReference type="PANTHER" id="PTHR43806:SF11">
    <property type="entry name" value="CEREVISIN-RELATED"/>
    <property type="match status" value="1"/>
</dbReference>
<keyword evidence="11" id="KW-0812">Transmembrane</keyword>
<dbReference type="SUPFAM" id="SSF52743">
    <property type="entry name" value="Subtilisin-like"/>
    <property type="match status" value="1"/>
</dbReference>
<evidence type="ECO:0000256" key="6">
    <source>
        <dbReference type="ARBA" id="ARBA00022801"/>
    </source>
</evidence>
<evidence type="ECO:0000256" key="4">
    <source>
        <dbReference type="ARBA" id="ARBA00022670"/>
    </source>
</evidence>
<evidence type="ECO:0000256" key="5">
    <source>
        <dbReference type="ARBA" id="ARBA00022729"/>
    </source>
</evidence>
<dbReference type="InterPro" id="IPR000209">
    <property type="entry name" value="Peptidase_S8/S53_dom"/>
</dbReference>
<evidence type="ECO:0000313" key="13">
    <source>
        <dbReference type="EMBL" id="EFN99043.1"/>
    </source>
</evidence>
<keyword evidence="2" id="KW-0134">Cell wall</keyword>
<evidence type="ECO:0000256" key="11">
    <source>
        <dbReference type="SAM" id="Phobius"/>
    </source>
</evidence>
<dbReference type="PROSITE" id="PS51892">
    <property type="entry name" value="SUBTILASE"/>
    <property type="match status" value="1"/>
</dbReference>
<keyword evidence="7 9" id="KW-0720">Serine protease</keyword>
<feature type="compositionally biased region" description="Basic and acidic residues" evidence="10">
    <location>
        <begin position="319"/>
        <end position="329"/>
    </location>
</feature>
<dbReference type="InterPro" id="IPR036852">
    <property type="entry name" value="Peptidase_S8/S53_dom_sf"/>
</dbReference>
<dbReference type="NCBIfam" id="TIGR01167">
    <property type="entry name" value="LPXTG_anchor"/>
    <property type="match status" value="1"/>
</dbReference>
<dbReference type="SMART" id="SM01208">
    <property type="entry name" value="G5"/>
    <property type="match status" value="2"/>
</dbReference>
<dbReference type="InterPro" id="IPR023828">
    <property type="entry name" value="Peptidase_S8_Ser-AS"/>
</dbReference>
<organism evidence="13 14">
    <name type="scientific">Streptococcus mitis SK564</name>
    <dbReference type="NCBI Taxonomy" id="585203"/>
    <lineage>
        <taxon>Bacteria</taxon>
        <taxon>Bacillati</taxon>
        <taxon>Bacillota</taxon>
        <taxon>Bacilli</taxon>
        <taxon>Lactobacillales</taxon>
        <taxon>Streptococcaceae</taxon>
        <taxon>Streptococcus</taxon>
        <taxon>Streptococcus mitis group</taxon>
    </lineage>
</organism>
<keyword evidence="6 9" id="KW-0378">Hydrolase</keyword>
<evidence type="ECO:0000313" key="14">
    <source>
        <dbReference type="Proteomes" id="UP000004966"/>
    </source>
</evidence>
<keyword evidence="8" id="KW-0572">Peptidoglycan-anchor</keyword>
<feature type="region of interest" description="Disordered" evidence="10">
    <location>
        <begin position="668"/>
        <end position="697"/>
    </location>
</feature>
<dbReference type="InterPro" id="IPR050131">
    <property type="entry name" value="Peptidase_S8_subtilisin-like"/>
</dbReference>
<dbReference type="Pfam" id="PF00082">
    <property type="entry name" value="Peptidase_S8"/>
    <property type="match status" value="1"/>
</dbReference>
<comment type="similarity">
    <text evidence="1 9">Belongs to the peptidase S8 family.</text>
</comment>
<dbReference type="Proteomes" id="UP000004966">
    <property type="component" value="Unassembled WGS sequence"/>
</dbReference>
<proteinExistence type="inferred from homology"/>
<dbReference type="Gene3D" id="3.40.50.200">
    <property type="entry name" value="Peptidase S8/S53 domain"/>
    <property type="match status" value="1"/>
</dbReference>
<evidence type="ECO:0000256" key="7">
    <source>
        <dbReference type="ARBA" id="ARBA00022825"/>
    </source>
</evidence>
<dbReference type="Gene3D" id="2.20.230.10">
    <property type="entry name" value="Resuscitation-promoting factor rpfb"/>
    <property type="match status" value="2"/>
</dbReference>
<evidence type="ECO:0000256" key="2">
    <source>
        <dbReference type="ARBA" id="ARBA00022512"/>
    </source>
</evidence>
<dbReference type="GO" id="GO:0004252">
    <property type="term" value="F:serine-type endopeptidase activity"/>
    <property type="evidence" value="ECO:0007669"/>
    <property type="project" value="UniProtKB-UniRule"/>
</dbReference>
<dbReference type="Pfam" id="PF07501">
    <property type="entry name" value="G5"/>
    <property type="match status" value="2"/>
</dbReference>
<keyword evidence="11" id="KW-1133">Transmembrane helix</keyword>
<dbReference type="EC" id="3.4.24.13" evidence="13"/>
<dbReference type="eggNOG" id="COG1404">
    <property type="taxonomic scope" value="Bacteria"/>
</dbReference>
<keyword evidence="5" id="KW-0732">Signal</keyword>
<feature type="transmembrane region" description="Helical" evidence="11">
    <location>
        <begin position="96"/>
        <end position="113"/>
    </location>
</feature>
<dbReference type="eggNOG" id="COG3583">
    <property type="taxonomic scope" value="Bacteria"/>
</dbReference>
<dbReference type="PROSITE" id="PS51109">
    <property type="entry name" value="G5"/>
    <property type="match status" value="2"/>
</dbReference>
<gene>
    <name evidence="13" type="ORF">SMSK564_0587</name>
</gene>
<feature type="domain" description="G5" evidence="12">
    <location>
        <begin position="220"/>
        <end position="299"/>
    </location>
</feature>
<dbReference type="NCBIfam" id="TIGR01168">
    <property type="entry name" value="YSIRK_signal"/>
    <property type="match status" value="1"/>
</dbReference>
<feature type="active site" description="Charge relay system" evidence="9">
    <location>
        <position position="750"/>
    </location>
</feature>
<feature type="active site" description="Charge relay system" evidence="9">
    <location>
        <position position="784"/>
    </location>
</feature>
<feature type="transmembrane region" description="Helical" evidence="11">
    <location>
        <begin position="120"/>
        <end position="143"/>
    </location>
</feature>
<feature type="active site" description="Charge relay system" evidence="9">
    <location>
        <position position="1053"/>
    </location>
</feature>
<dbReference type="InterPro" id="IPR011098">
    <property type="entry name" value="G5_dom"/>
</dbReference>
<feature type="region of interest" description="Disordered" evidence="10">
    <location>
        <begin position="300"/>
        <end position="357"/>
    </location>
</feature>
<keyword evidence="3" id="KW-0964">Secreted</keyword>
<evidence type="ECO:0000256" key="3">
    <source>
        <dbReference type="ARBA" id="ARBA00022525"/>
    </source>
</evidence>
<dbReference type="InterPro" id="IPR015500">
    <property type="entry name" value="Peptidase_S8_subtilisin-rel"/>
</dbReference>
<dbReference type="PRINTS" id="PR00723">
    <property type="entry name" value="SUBTILISIN"/>
</dbReference>
<keyword evidence="4 9" id="KW-0645">Protease</keyword>
<name>E1LL60_STRMT</name>
<keyword evidence="11" id="KW-0472">Membrane</keyword>
<sequence>MDKERQLRFSFRKLAIGLISCGIGLFWTGEVSAYEQKANITYQYVTINELSEQEKEQIVLSLPDKVTENATYYLVYKPVKQTNEQSLPKTGNDNSNLVSLLGLGLIVVAVSVGRRNKKTVSSILILGTTLTATSVSAITVHTLENYGKTVTLSVGSELPKAQLSIAGYEFVGYIKGEASPVLAPVISTSETSTSVSPLQTANKSELSFIDKTTVSNSVQQEKIETVVKERKESLPFSKELIYDDTLEVGKEELVREGTEGIQIVNVTSVLKDGVIISSSEEIISTVAPINELVRVGTKQVISSDNEDKPQSNTEANDLPAKENVEEGKTPEVIPEQPKPDSKPSAVEETVISETKEEQRVREVRRDVTNFETLYQDDDTLAEGTEIEVTAGKVGYTVVAVTETVRDGQVVSSKEDVKEIVQPVNRVVTRGTRKQSQPRTITNPTKVVNVNEDGVDMGANPSNDIYYLKTTQNSEEKSVLENGDTVITPVVTNIYSKIQTQEKVITIDEEGHPIENTEGYTFLRESIDKKREVAADGVVTITQIKTRTYKQKEIKPTEKPEADGDGSYIKSLEANHIAKDSETGIEFVDNQIILSTRDGISKEEVERLASEYKMSIVGHLIEANYYQLELSQVKSYLELKKLMEDLHQNPMVRTVELNNVQVYDTKSDKTDEAVSTKQEVGHTHVVEDSTKSDLEKPNDPFDNNLDGWDEENPSGDNWGLEVIRARHAWKLLKEANNGEIVDKDLKVGVYDSGGFIHADLNTFAIVGSRGTASEKEEELRKGDEHANHVAGIIGAKMNNNYGIVGVAPDVKLIGFSDKRDNKTDGDYISRDSRKFSKISLYYGYYELITRGSKIINFSIGFADSAGIYAATKGNEKALNDIKELANGYAGFLDNLRTGKLNGKNYDFIIVAAAGNENYNYFEKVNESKEHPYGYKQEMIKERYKLLSDVEGKKNHSAWIDARYASWANAVGYDYMDIYNRIVVVGSIDNDNQKTKNLENSHKYPLSKFSNTGNRVDVVAPGGTIKSGKLFDFGKKVGIYSLSVDNGFSRKLGTSMATPYVSGIAALVWSANPKLTGEQVKNIIIQSASGRYSEVHDNLKYPIANAEEAVRLALDMRESDSIGTIGNYDPTDKWKVVQTIDGVDFHPDKSNNAEVFLNLPKLLAYEGKGEQKIKLKWNTKWGRDTSEQNSTDPFFVEVVPRKYLNWNDAVRYPTLTDKNVITIDDFPNGYTWDSAKAFNLPEGITFVSELFDINNGFRTGFGKFSFIPKKQGDYLVYLVRKFNTNPGFHGIRIYPISISFHDTVAPDLKINIISHSQGSISLQLSLDSHETTNLTLTNSKGQVLKRRVITSEIWDLGMDKNFIWANEKIKVEAEDLAGNRMKPYYIQLDANGNYTRK</sequence>
<dbReference type="EMBL" id="AEDU01000008">
    <property type="protein sequence ID" value="EFN99043.1"/>
    <property type="molecule type" value="Genomic_DNA"/>
</dbReference>
<evidence type="ECO:0000256" key="10">
    <source>
        <dbReference type="SAM" id="MobiDB-lite"/>
    </source>
</evidence>
<reference evidence="13 14" key="1">
    <citation type="submission" date="2010-09" db="EMBL/GenBank/DDBJ databases">
        <authorList>
            <person name="Daugherty S.C."/>
            <person name="Tallon L.J."/>
            <person name="Jones K.M."/>
            <person name="Liu X."/>
            <person name="Kilian M."/>
            <person name="Tettelin H."/>
        </authorList>
    </citation>
    <scope>NUCLEOTIDE SEQUENCE [LARGE SCALE GENOMIC DNA]</scope>
    <source>
        <strain evidence="13 14">SK564</strain>
    </source>
</reference>
<dbReference type="RefSeq" id="WP_000356959.1">
    <property type="nucleotide sequence ID" value="NZ_AEDU01000008.1"/>
</dbReference>
<accession>E1LL60</accession>
<dbReference type="PROSITE" id="PS00138">
    <property type="entry name" value="SUBTILASE_SER"/>
    <property type="match status" value="1"/>
</dbReference>
<dbReference type="GO" id="GO:0006508">
    <property type="term" value="P:proteolysis"/>
    <property type="evidence" value="ECO:0007669"/>
    <property type="project" value="UniProtKB-KW"/>
</dbReference>
<protein>
    <submittedName>
        <fullName evidence="13">Immunoglobulin A1 protease</fullName>
        <ecNumber evidence="13">3.4.24.13</ecNumber>
    </submittedName>
</protein>
<comment type="caution">
    <text evidence="13">The sequence shown here is derived from an EMBL/GenBank/DDBJ whole genome shotgun (WGS) entry which is preliminary data.</text>
</comment>
<dbReference type="InterPro" id="IPR019931">
    <property type="entry name" value="LPXTG_anchor"/>
</dbReference>
<dbReference type="Pfam" id="PF00746">
    <property type="entry name" value="Gram_pos_anchor"/>
    <property type="match status" value="1"/>
</dbReference>
<evidence type="ECO:0000256" key="8">
    <source>
        <dbReference type="ARBA" id="ARBA00023088"/>
    </source>
</evidence>
<dbReference type="InterPro" id="IPR005877">
    <property type="entry name" value="YSIRK_signal_dom"/>
</dbReference>
<evidence type="ECO:0000256" key="1">
    <source>
        <dbReference type="ARBA" id="ARBA00011073"/>
    </source>
</evidence>
<dbReference type="PANTHER" id="PTHR43806">
    <property type="entry name" value="PEPTIDASE S8"/>
    <property type="match status" value="1"/>
</dbReference>
<evidence type="ECO:0000256" key="9">
    <source>
        <dbReference type="PROSITE-ProRule" id="PRU01240"/>
    </source>
</evidence>